<sequence length="102" mass="11444">MSTTLSIELTLSKRSPWKGLSPHSMIIPSVETNKQPAQPSRLPLVGYPNPRIFQPGEENESRYTLEIEYVVKDHAGQHTMTMEAGRDKPILHVVYGWADAVS</sequence>
<accession>A0A1C1CKT5</accession>
<gene>
    <name evidence="1" type="ORF">CLCR_05284</name>
</gene>
<dbReference type="OrthoDB" id="10457782at2759"/>
<evidence type="ECO:0000313" key="1">
    <source>
        <dbReference type="EMBL" id="OCT49042.1"/>
    </source>
</evidence>
<dbReference type="EMBL" id="LGRB01000011">
    <property type="protein sequence ID" value="OCT49042.1"/>
    <property type="molecule type" value="Genomic_DNA"/>
</dbReference>
<dbReference type="Proteomes" id="UP000094526">
    <property type="component" value="Unassembled WGS sequence"/>
</dbReference>
<name>A0A1C1CKT5_9EURO</name>
<protein>
    <submittedName>
        <fullName evidence="1">Uncharacterized protein</fullName>
    </submittedName>
</protein>
<evidence type="ECO:0000313" key="2">
    <source>
        <dbReference type="Proteomes" id="UP000094526"/>
    </source>
</evidence>
<dbReference type="AlphaFoldDB" id="A0A1C1CKT5"/>
<organism evidence="1 2">
    <name type="scientific">Cladophialophora carrionii</name>
    <dbReference type="NCBI Taxonomy" id="86049"/>
    <lineage>
        <taxon>Eukaryota</taxon>
        <taxon>Fungi</taxon>
        <taxon>Dikarya</taxon>
        <taxon>Ascomycota</taxon>
        <taxon>Pezizomycotina</taxon>
        <taxon>Eurotiomycetes</taxon>
        <taxon>Chaetothyriomycetidae</taxon>
        <taxon>Chaetothyriales</taxon>
        <taxon>Herpotrichiellaceae</taxon>
        <taxon>Cladophialophora</taxon>
    </lineage>
</organism>
<dbReference type="VEuPathDB" id="FungiDB:CLCR_05284"/>
<comment type="caution">
    <text evidence="1">The sequence shown here is derived from an EMBL/GenBank/DDBJ whole genome shotgun (WGS) entry which is preliminary data.</text>
</comment>
<keyword evidence="2" id="KW-1185">Reference proteome</keyword>
<reference evidence="2" key="1">
    <citation type="submission" date="2015-07" db="EMBL/GenBank/DDBJ databases">
        <authorList>
            <person name="Teixeira M.M."/>
            <person name="Souza R.C."/>
            <person name="Almeida L.G."/>
            <person name="Vicente V.A."/>
            <person name="de Hoog S."/>
            <person name="Bocca A.L."/>
            <person name="de Almeida S.R."/>
            <person name="Vasconcelos A.T."/>
            <person name="Felipe M.S."/>
        </authorList>
    </citation>
    <scope>NUCLEOTIDE SEQUENCE [LARGE SCALE GENOMIC DNA]</scope>
    <source>
        <strain evidence="2">KSF</strain>
    </source>
</reference>
<proteinExistence type="predicted"/>